<protein>
    <submittedName>
        <fullName evidence="1">RNA-directed DNA polymerase from mobile element jockey</fullName>
    </submittedName>
</protein>
<dbReference type="AlphaFoldDB" id="A0A4Y2JSC0"/>
<dbReference type="GO" id="GO:0003964">
    <property type="term" value="F:RNA-directed DNA polymerase activity"/>
    <property type="evidence" value="ECO:0007669"/>
    <property type="project" value="UniProtKB-KW"/>
</dbReference>
<organism evidence="1 2">
    <name type="scientific">Araneus ventricosus</name>
    <name type="common">Orbweaver spider</name>
    <name type="synonym">Epeira ventricosa</name>
    <dbReference type="NCBI Taxonomy" id="182803"/>
    <lineage>
        <taxon>Eukaryota</taxon>
        <taxon>Metazoa</taxon>
        <taxon>Ecdysozoa</taxon>
        <taxon>Arthropoda</taxon>
        <taxon>Chelicerata</taxon>
        <taxon>Arachnida</taxon>
        <taxon>Araneae</taxon>
        <taxon>Araneomorphae</taxon>
        <taxon>Entelegynae</taxon>
        <taxon>Araneoidea</taxon>
        <taxon>Araneidae</taxon>
        <taxon>Araneus</taxon>
    </lineage>
</organism>
<comment type="caution">
    <text evidence="1">The sequence shown here is derived from an EMBL/GenBank/DDBJ whole genome shotgun (WGS) entry which is preliminary data.</text>
</comment>
<dbReference type="EMBL" id="BGPR01003771">
    <property type="protein sequence ID" value="GBM92212.1"/>
    <property type="molecule type" value="Genomic_DNA"/>
</dbReference>
<dbReference type="Proteomes" id="UP000499080">
    <property type="component" value="Unassembled WGS sequence"/>
</dbReference>
<name>A0A4Y2JSC0_ARAVE</name>
<proteinExistence type="predicted"/>
<evidence type="ECO:0000313" key="2">
    <source>
        <dbReference type="Proteomes" id="UP000499080"/>
    </source>
</evidence>
<sequence length="321" mass="36759">MVRDFLASYDIISIPDLSSDHNPVMANFYFKFNLPLLNGKTKNNWSLFKNKLESINLINPNVVTTPDLLENIVDRFEEEILSAKIAASNPIQHNQNYIDRRIRNIRKERNLARKTFQITRDPALKRKTNRLNKEIIKLSDKIENDNYTNKLIIANTQDGSFWNITGPFKRKKQDIPSLNGPASIANTDTEKANCLAESLEKQFHLNDISHTDTETIVQNSVGRFLDTYRYSIFQIDPPSNCEIINCIKNLNIHKAPGIDGINNKMIKNFPNNIICNLTTIIHQILSLGYFPSRWRIATVIPILKAGKDPTNPESKKEDLSP</sequence>
<keyword evidence="1" id="KW-0548">Nucleotidyltransferase</keyword>
<accession>A0A4Y2JSC0</accession>
<keyword evidence="1" id="KW-0695">RNA-directed DNA polymerase</keyword>
<reference evidence="1 2" key="1">
    <citation type="journal article" date="2019" name="Sci. Rep.">
        <title>Orb-weaving spider Araneus ventricosus genome elucidates the spidroin gene catalogue.</title>
        <authorList>
            <person name="Kono N."/>
            <person name="Nakamura H."/>
            <person name="Ohtoshi R."/>
            <person name="Moran D.A.P."/>
            <person name="Shinohara A."/>
            <person name="Yoshida Y."/>
            <person name="Fujiwara M."/>
            <person name="Mori M."/>
            <person name="Tomita M."/>
            <person name="Arakawa K."/>
        </authorList>
    </citation>
    <scope>NUCLEOTIDE SEQUENCE [LARGE SCALE GENOMIC DNA]</scope>
</reference>
<keyword evidence="2" id="KW-1185">Reference proteome</keyword>
<dbReference type="OrthoDB" id="410155at2759"/>
<dbReference type="PANTHER" id="PTHR47510:SF3">
    <property type="entry name" value="ENDO_EXONUCLEASE_PHOSPHATASE DOMAIN-CONTAINING PROTEIN"/>
    <property type="match status" value="1"/>
</dbReference>
<gene>
    <name evidence="1" type="primary">pol_3225</name>
    <name evidence="1" type="ORF">AVEN_58233_1</name>
</gene>
<keyword evidence="1" id="KW-0808">Transferase</keyword>
<evidence type="ECO:0000313" key="1">
    <source>
        <dbReference type="EMBL" id="GBM92212.1"/>
    </source>
</evidence>
<dbReference type="PANTHER" id="PTHR47510">
    <property type="entry name" value="REVERSE TRANSCRIPTASE DOMAIN-CONTAINING PROTEIN"/>
    <property type="match status" value="1"/>
</dbReference>